<keyword evidence="9" id="KW-0349">Heme</keyword>
<dbReference type="GO" id="GO:0098552">
    <property type="term" value="C:side of membrane"/>
    <property type="evidence" value="ECO:0007669"/>
    <property type="project" value="UniProtKB-KW"/>
</dbReference>
<evidence type="ECO:0000256" key="6">
    <source>
        <dbReference type="ARBA" id="ARBA00022729"/>
    </source>
</evidence>
<evidence type="ECO:0000256" key="10">
    <source>
        <dbReference type="SAM" id="MobiDB-lite"/>
    </source>
</evidence>
<dbReference type="GO" id="GO:0046872">
    <property type="term" value="F:metal ion binding"/>
    <property type="evidence" value="ECO:0007669"/>
    <property type="project" value="UniProtKB-UniRule"/>
</dbReference>
<name>A0A6A6F6P4_9PEZI</name>
<dbReference type="EMBL" id="ML992686">
    <property type="protein sequence ID" value="KAF2209625.1"/>
    <property type="molecule type" value="Genomic_DNA"/>
</dbReference>
<keyword evidence="6" id="KW-0732">Signal</keyword>
<sequence>MPDLSKIPPCALQCLTQAATSSSCQLTDIYCQCTTGEAAIAKVLVPCLCASTCSPSDLMGTLSVTGELCMSALAAKGETFKIPNVSPDLCSTMGSSSAPSGGSPPPSNMESPTTPETSTSSPPAGYAPITNMTPSTSGPTMTTGSNSTNKTRPPIEQSTGDAASVHGGRMFGTAAIAALVCLAMAVL</sequence>
<keyword evidence="9" id="KW-0479">Metal-binding</keyword>
<evidence type="ECO:0000256" key="1">
    <source>
        <dbReference type="ARBA" id="ARBA00004589"/>
    </source>
</evidence>
<organism evidence="12 13">
    <name type="scientific">Cercospora zeae-maydis SCOH1-5</name>
    <dbReference type="NCBI Taxonomy" id="717836"/>
    <lineage>
        <taxon>Eukaryota</taxon>
        <taxon>Fungi</taxon>
        <taxon>Dikarya</taxon>
        <taxon>Ascomycota</taxon>
        <taxon>Pezizomycotina</taxon>
        <taxon>Dothideomycetes</taxon>
        <taxon>Dothideomycetidae</taxon>
        <taxon>Mycosphaerellales</taxon>
        <taxon>Mycosphaerellaceae</taxon>
        <taxon>Cercospora</taxon>
    </lineage>
</organism>
<dbReference type="SMART" id="SM00747">
    <property type="entry name" value="CFEM"/>
    <property type="match status" value="1"/>
</dbReference>
<keyword evidence="5" id="KW-0325">Glycoprotein</keyword>
<comment type="subcellular location">
    <subcellularLocation>
        <location evidence="1">Membrane</location>
        <topology evidence="1">Lipid-anchor</topology>
        <topology evidence="1">GPI-anchor</topology>
    </subcellularLocation>
    <subcellularLocation>
        <location evidence="2">Secreted</location>
    </subcellularLocation>
</comment>
<evidence type="ECO:0000256" key="7">
    <source>
        <dbReference type="ARBA" id="ARBA00023157"/>
    </source>
</evidence>
<protein>
    <recommendedName>
        <fullName evidence="11">CFEM domain-containing protein</fullName>
    </recommendedName>
</protein>
<feature type="region of interest" description="Disordered" evidence="10">
    <location>
        <begin position="91"/>
        <end position="163"/>
    </location>
</feature>
<dbReference type="GO" id="GO:0005576">
    <property type="term" value="C:extracellular region"/>
    <property type="evidence" value="ECO:0007669"/>
    <property type="project" value="UniProtKB-SubCell"/>
</dbReference>
<dbReference type="PROSITE" id="PS51257">
    <property type="entry name" value="PROKAR_LIPOPROTEIN"/>
    <property type="match status" value="1"/>
</dbReference>
<dbReference type="InterPro" id="IPR008427">
    <property type="entry name" value="Extracellular_membr_CFEM_dom"/>
</dbReference>
<keyword evidence="13" id="KW-1185">Reference proteome</keyword>
<dbReference type="PROSITE" id="PS52012">
    <property type="entry name" value="CFEM"/>
    <property type="match status" value="1"/>
</dbReference>
<dbReference type="OrthoDB" id="3065412at2759"/>
<dbReference type="Proteomes" id="UP000799539">
    <property type="component" value="Unassembled WGS sequence"/>
</dbReference>
<keyword evidence="8" id="KW-0449">Lipoprotein</keyword>
<dbReference type="Pfam" id="PF05730">
    <property type="entry name" value="CFEM"/>
    <property type="match status" value="1"/>
</dbReference>
<evidence type="ECO:0000256" key="8">
    <source>
        <dbReference type="ARBA" id="ARBA00023288"/>
    </source>
</evidence>
<feature type="domain" description="CFEM" evidence="11">
    <location>
        <begin position="1"/>
        <end position="96"/>
    </location>
</feature>
<dbReference type="AlphaFoldDB" id="A0A6A6F6P4"/>
<evidence type="ECO:0000256" key="3">
    <source>
        <dbReference type="ARBA" id="ARBA00010031"/>
    </source>
</evidence>
<comment type="caution">
    <text evidence="9">Lacks conserved residue(s) required for the propagation of feature annotation.</text>
</comment>
<feature type="binding site" description="axial binding residue" evidence="9">
    <location>
        <position position="28"/>
    </location>
    <ligand>
        <name>heme</name>
        <dbReference type="ChEBI" id="CHEBI:30413"/>
    </ligand>
    <ligandPart>
        <name>Fe</name>
        <dbReference type="ChEBI" id="CHEBI:18248"/>
    </ligandPart>
</feature>
<evidence type="ECO:0000256" key="9">
    <source>
        <dbReference type="PROSITE-ProRule" id="PRU01356"/>
    </source>
</evidence>
<proteinExistence type="inferred from homology"/>
<evidence type="ECO:0000256" key="4">
    <source>
        <dbReference type="ARBA" id="ARBA00022525"/>
    </source>
</evidence>
<evidence type="ECO:0000256" key="2">
    <source>
        <dbReference type="ARBA" id="ARBA00004613"/>
    </source>
</evidence>
<evidence type="ECO:0000313" key="13">
    <source>
        <dbReference type="Proteomes" id="UP000799539"/>
    </source>
</evidence>
<evidence type="ECO:0000256" key="5">
    <source>
        <dbReference type="ARBA" id="ARBA00022622"/>
    </source>
</evidence>
<feature type="disulfide bond" evidence="9">
    <location>
        <begin position="24"/>
        <end position="31"/>
    </location>
</feature>
<reference evidence="12" key="1">
    <citation type="journal article" date="2020" name="Stud. Mycol.">
        <title>101 Dothideomycetes genomes: a test case for predicting lifestyles and emergence of pathogens.</title>
        <authorList>
            <person name="Haridas S."/>
            <person name="Albert R."/>
            <person name="Binder M."/>
            <person name="Bloem J."/>
            <person name="Labutti K."/>
            <person name="Salamov A."/>
            <person name="Andreopoulos B."/>
            <person name="Baker S."/>
            <person name="Barry K."/>
            <person name="Bills G."/>
            <person name="Bluhm B."/>
            <person name="Cannon C."/>
            <person name="Castanera R."/>
            <person name="Culley D."/>
            <person name="Daum C."/>
            <person name="Ezra D."/>
            <person name="Gonzalez J."/>
            <person name="Henrissat B."/>
            <person name="Kuo A."/>
            <person name="Liang C."/>
            <person name="Lipzen A."/>
            <person name="Lutzoni F."/>
            <person name="Magnuson J."/>
            <person name="Mondo S."/>
            <person name="Nolan M."/>
            <person name="Ohm R."/>
            <person name="Pangilinan J."/>
            <person name="Park H.-J."/>
            <person name="Ramirez L."/>
            <person name="Alfaro M."/>
            <person name="Sun H."/>
            <person name="Tritt A."/>
            <person name="Yoshinaga Y."/>
            <person name="Zwiers L.-H."/>
            <person name="Turgeon B."/>
            <person name="Goodwin S."/>
            <person name="Spatafora J."/>
            <person name="Crous P."/>
            <person name="Grigoriev I."/>
        </authorList>
    </citation>
    <scope>NUCLEOTIDE SEQUENCE</scope>
    <source>
        <strain evidence="12">SCOH1-5</strain>
    </source>
</reference>
<keyword evidence="7 9" id="KW-1015">Disulfide bond</keyword>
<feature type="compositionally biased region" description="Low complexity" evidence="10">
    <location>
        <begin position="130"/>
        <end position="148"/>
    </location>
</feature>
<feature type="compositionally biased region" description="Low complexity" evidence="10">
    <location>
        <begin position="108"/>
        <end position="123"/>
    </location>
</feature>
<keyword evidence="5" id="KW-0472">Membrane</keyword>
<keyword evidence="9" id="KW-0408">Iron</keyword>
<evidence type="ECO:0000313" key="12">
    <source>
        <dbReference type="EMBL" id="KAF2209625.1"/>
    </source>
</evidence>
<keyword evidence="4" id="KW-0964">Secreted</keyword>
<comment type="similarity">
    <text evidence="3">Belongs to the RBT5 family.</text>
</comment>
<keyword evidence="5" id="KW-0336">GPI-anchor</keyword>
<accession>A0A6A6F6P4</accession>
<gene>
    <name evidence="12" type="ORF">CERZMDRAFT_100407</name>
</gene>
<evidence type="ECO:0000259" key="11">
    <source>
        <dbReference type="PROSITE" id="PS52012"/>
    </source>
</evidence>